<dbReference type="Proteomes" id="UP000735541">
    <property type="component" value="Unassembled WGS sequence"/>
</dbReference>
<comment type="caution">
    <text evidence="4">The sequence shown here is derived from an EMBL/GenBank/DDBJ whole genome shotgun (WGS) entry which is preliminary data.</text>
</comment>
<dbReference type="EMBL" id="JAHUVW010000004">
    <property type="protein sequence ID" value="MBV7674161.1"/>
    <property type="molecule type" value="Genomic_DNA"/>
</dbReference>
<dbReference type="Gene3D" id="3.40.50.10810">
    <property type="entry name" value="Tandem AAA-ATPase domain"/>
    <property type="match status" value="1"/>
</dbReference>
<reference evidence="4 5" key="1">
    <citation type="submission" date="2021-07" db="EMBL/GenBank/DDBJ databases">
        <title>Sequencing Streptomyces halstedii LGO-A4 genome an citrus endophytic actinomycete.</title>
        <authorList>
            <person name="Samborskyy M."/>
            <person name="Scott N."/>
            <person name="Deglau R."/>
            <person name="Dickens S."/>
            <person name="Oliveira L.G."/>
        </authorList>
    </citation>
    <scope>NUCLEOTIDE SEQUENCE [LARGE SCALE GENOMIC DNA]</scope>
    <source>
        <strain evidence="4 5">LGO-A4</strain>
    </source>
</reference>
<dbReference type="Pfam" id="PF00176">
    <property type="entry name" value="SNF2-rel_dom"/>
    <property type="match status" value="1"/>
</dbReference>
<keyword evidence="5" id="KW-1185">Reference proteome</keyword>
<dbReference type="InterPro" id="IPR000330">
    <property type="entry name" value="SNF2_N"/>
</dbReference>
<dbReference type="PANTHER" id="PTHR45766">
    <property type="entry name" value="DNA ANNEALING HELICASE AND ENDONUCLEASE ZRANB3 FAMILY MEMBER"/>
    <property type="match status" value="1"/>
</dbReference>
<dbReference type="Gene3D" id="3.40.50.300">
    <property type="entry name" value="P-loop containing nucleotide triphosphate hydrolases"/>
    <property type="match status" value="1"/>
</dbReference>
<dbReference type="GO" id="GO:0004386">
    <property type="term" value="F:helicase activity"/>
    <property type="evidence" value="ECO:0007669"/>
    <property type="project" value="UniProtKB-KW"/>
</dbReference>
<keyword evidence="4" id="KW-0067">ATP-binding</keyword>
<organism evidence="4 5">
    <name type="scientific">Streptomyces halstedii</name>
    <dbReference type="NCBI Taxonomy" id="1944"/>
    <lineage>
        <taxon>Bacteria</taxon>
        <taxon>Bacillati</taxon>
        <taxon>Actinomycetota</taxon>
        <taxon>Actinomycetes</taxon>
        <taxon>Kitasatosporales</taxon>
        <taxon>Streptomycetaceae</taxon>
        <taxon>Streptomyces</taxon>
    </lineage>
</organism>
<feature type="compositionally biased region" description="Low complexity" evidence="2">
    <location>
        <begin position="11"/>
        <end position="24"/>
    </location>
</feature>
<protein>
    <submittedName>
        <fullName evidence="4">DEAD/DEAH box helicase</fullName>
    </submittedName>
</protein>
<feature type="region of interest" description="Disordered" evidence="2">
    <location>
        <begin position="1"/>
        <end position="36"/>
    </location>
</feature>
<dbReference type="RefSeq" id="WP_228873876.1">
    <property type="nucleotide sequence ID" value="NZ_JAHUVW010000004.1"/>
</dbReference>
<evidence type="ECO:0000256" key="1">
    <source>
        <dbReference type="ARBA" id="ARBA00022801"/>
    </source>
</evidence>
<evidence type="ECO:0000259" key="3">
    <source>
        <dbReference type="PROSITE" id="PS51194"/>
    </source>
</evidence>
<dbReference type="Pfam" id="PF00271">
    <property type="entry name" value="Helicase_C"/>
    <property type="match status" value="1"/>
</dbReference>
<dbReference type="PANTHER" id="PTHR45766:SF6">
    <property type="entry name" value="SWI_SNF-RELATED MATRIX-ASSOCIATED ACTIN-DEPENDENT REGULATOR OF CHROMATIN SUBFAMILY A-LIKE PROTEIN 1"/>
    <property type="match status" value="1"/>
</dbReference>
<name>A0ABS6U0U2_STRHA</name>
<dbReference type="SUPFAM" id="SSF52540">
    <property type="entry name" value="P-loop containing nucleoside triphosphate hydrolases"/>
    <property type="match status" value="2"/>
</dbReference>
<proteinExistence type="predicted"/>
<dbReference type="PROSITE" id="PS51194">
    <property type="entry name" value="HELICASE_CTER"/>
    <property type="match status" value="1"/>
</dbReference>
<evidence type="ECO:0000313" key="4">
    <source>
        <dbReference type="EMBL" id="MBV7674161.1"/>
    </source>
</evidence>
<sequence length="448" mass="50904">MTHAENRRHTTAAAGPGAGSSRPPRTAPGEGGGRLAGLTTAQESALKRFARLKVGAAFLEQGMGKSRLAVELANSRAHRLDAVLWVAPYSVLATVQEEAAKWDCRLPVRYVGYQTLSQSDRAYLDVLQWAKGRRVMIVADESTFIKRRDSKRHQRLTEIRKHADYALVLTGTPLTRDLWDLKRQMDWLSPKIIGTDDRAFRYRYFTLHKKVTHEGERVWFEVYAPNVAHLKSLMEPYIFEARLDVGVPETSREYEHEVGARTQTAYQQERDNFLDAWAQWGEEIALYQMLGNLKRIAALDPVKCASVAQLVAGQPTIVFCQYLQEQQQIADNLTDCLLINGSTPDTERDELFRRSRAEEVPLLLTYGTGSYGLNLQHRSSCHFASLPFDFGQVQQGRSRVRRLGQTRALTYATHLSDLGIDQLVVRNLQKKDWLSRLVRHEIDPTTIL</sequence>
<dbReference type="InterPro" id="IPR001650">
    <property type="entry name" value="Helicase_C-like"/>
</dbReference>
<accession>A0ABS6U0U2</accession>
<evidence type="ECO:0000313" key="5">
    <source>
        <dbReference type="Proteomes" id="UP000735541"/>
    </source>
</evidence>
<gene>
    <name evidence="4" type="ORF">STHAL_32455</name>
</gene>
<dbReference type="InterPro" id="IPR038718">
    <property type="entry name" value="SNF2-like_sf"/>
</dbReference>
<evidence type="ECO:0000256" key="2">
    <source>
        <dbReference type="SAM" id="MobiDB-lite"/>
    </source>
</evidence>
<keyword evidence="1" id="KW-0378">Hydrolase</keyword>
<keyword evidence="4" id="KW-0547">Nucleotide-binding</keyword>
<feature type="domain" description="Helicase C-terminal" evidence="3">
    <location>
        <begin position="306"/>
        <end position="448"/>
    </location>
</feature>
<keyword evidence="4" id="KW-0347">Helicase</keyword>
<dbReference type="InterPro" id="IPR027417">
    <property type="entry name" value="P-loop_NTPase"/>
</dbReference>